<dbReference type="PATRIC" id="fig|45065.4.peg.2401"/>
<organism evidence="4 5">
    <name type="scientific">Legionella geestiana</name>
    <dbReference type="NCBI Taxonomy" id="45065"/>
    <lineage>
        <taxon>Bacteria</taxon>
        <taxon>Pseudomonadati</taxon>
        <taxon>Pseudomonadota</taxon>
        <taxon>Gammaproteobacteria</taxon>
        <taxon>Legionellales</taxon>
        <taxon>Legionellaceae</taxon>
        <taxon>Legionella</taxon>
    </lineage>
</organism>
<feature type="transmembrane region" description="Helical" evidence="2">
    <location>
        <begin position="707"/>
        <end position="727"/>
    </location>
</feature>
<dbReference type="OrthoDB" id="7010241at2"/>
<feature type="transmembrane region" description="Helical" evidence="2">
    <location>
        <begin position="615"/>
        <end position="641"/>
    </location>
</feature>
<dbReference type="AlphaFoldDB" id="A0A0W0TLP6"/>
<feature type="region of interest" description="Disordered" evidence="1">
    <location>
        <begin position="972"/>
        <end position="994"/>
    </location>
</feature>
<feature type="transmembrane region" description="Helical" evidence="2">
    <location>
        <begin position="808"/>
        <end position="833"/>
    </location>
</feature>
<feature type="transmembrane region" description="Helical" evidence="2">
    <location>
        <begin position="890"/>
        <end position="908"/>
    </location>
</feature>
<evidence type="ECO:0000256" key="2">
    <source>
        <dbReference type="SAM" id="Phobius"/>
    </source>
</evidence>
<keyword evidence="2" id="KW-0812">Transmembrane</keyword>
<protein>
    <submittedName>
        <fullName evidence="4">DotA</fullName>
    </submittedName>
</protein>
<accession>A0A0W0TLP6</accession>
<feature type="chain" id="PRO_5044292106" evidence="3">
    <location>
        <begin position="20"/>
        <end position="994"/>
    </location>
</feature>
<sequence length="994" mass="105649">MKKYILGLLSALMPVMAMADNMSLAPPPTDVSVIFLSNLFGVVDGVLHGTGSQIMGNMFMVFNAGVLGLGGIVIMYTLIVSTMNTAQEGQMLGQKWSSIWVPLRSTAGLALLMPKASGYCVMQIFVMWVVVQGVGAADKVWNAALNYLNRGGVIIQGQVNPSTMLLSGNSAVAKGAAGILAGQVCMLGLQNQLAAQQKAYKDAAEQSSGPCYGTGANPTIKAFCDADAPSGFLSSVNAVTAQSNATQAGGISLVQNGTNAVATSPSSFSVPMPNLSSGSDYAFLNGICGTITWNALPDSQTSSVQQNIPSLTSSDLETAQMSRAIAIQQMYMDLQSVAISMVNNSPQLATTPSSSPVPEGQPPFARTQFGVPLTVNNQVCDPTTNPSACILWGADQNNSTSPLLTGTEFQNALADYTGIMMPTLNLLAQANDNQSQANARAFIENASLQGWIMAGSYFFDLVNLNQVYYQGQPSATNFDNSSQLTDTSSGLDSNTSFDVVASLSSPFSSQGCSQQYAPLCAWFQGSSTRIDQINALISGAIGNTPGINMPSIGKNNPVTVGPMADTVYGYINNASALQLPNQPGLAPLTFLNQFSIDVEVKVTKLQKMKFECGRVWIMFFSFCLGKLLGDIFYNIIFLILYNTFLNVMMQVINTVVVAFITIPLEGIAAMFKSGLEILDAPNVNPVVALANMGAAFINFASNLWINLISVAISASMIPLFGIFIFPLMMMGMPLLFAWLGVMFSVGFLTAYYIPMLPYMIFTFGAFAWMMAVIEAMVAAPIVALGVTHPEGHEAFGKGEQAMMLLMNVFLRPSLMIIGFIAGIALTYVGVWLINTGFDHAIAFIQSGSIVNPLESDQATAGRQATKAMYQQQQQSTAVSGTGGYSDWAGIYAYFFSALIYTSMYMTVVQKSFTLIAMLPDKVLRWIGGQPESYGQETLQWSEETKGKVEKAQESVTRAQAQVTKTASGGIQKILGKSDGASGKGGGSVGGGEES</sequence>
<keyword evidence="2" id="KW-1133">Transmembrane helix</keyword>
<evidence type="ECO:0000313" key="5">
    <source>
        <dbReference type="Proteomes" id="UP000054785"/>
    </source>
</evidence>
<dbReference type="NCBIfam" id="TIGR04346">
    <property type="entry name" value="DotA_TraY"/>
    <property type="match status" value="2"/>
</dbReference>
<dbReference type="Pfam" id="PF11388">
    <property type="entry name" value="DotA"/>
    <property type="match status" value="1"/>
</dbReference>
<feature type="transmembrane region" description="Helical" evidence="2">
    <location>
        <begin position="765"/>
        <end position="787"/>
    </location>
</feature>
<feature type="transmembrane region" description="Helical" evidence="2">
    <location>
        <begin position="59"/>
        <end position="79"/>
    </location>
</feature>
<dbReference type="Proteomes" id="UP000054785">
    <property type="component" value="Unassembled WGS sequence"/>
</dbReference>
<feature type="compositionally biased region" description="Gly residues" evidence="1">
    <location>
        <begin position="981"/>
        <end position="994"/>
    </location>
</feature>
<evidence type="ECO:0000313" key="4">
    <source>
        <dbReference type="EMBL" id="KTC96528.1"/>
    </source>
</evidence>
<feature type="transmembrane region" description="Helical" evidence="2">
    <location>
        <begin position="647"/>
        <end position="671"/>
    </location>
</feature>
<gene>
    <name evidence="4" type="ORF">Lgee_2211</name>
</gene>
<dbReference type="STRING" id="45065.Lgee_2211"/>
<keyword evidence="3" id="KW-0732">Signal</keyword>
<dbReference type="RefSeq" id="WP_035903832.1">
    <property type="nucleotide sequence ID" value="NZ_CAAAHN010000005.1"/>
</dbReference>
<feature type="transmembrane region" description="Helical" evidence="2">
    <location>
        <begin position="734"/>
        <end position="753"/>
    </location>
</feature>
<feature type="signal peptide" evidence="3">
    <location>
        <begin position="1"/>
        <end position="19"/>
    </location>
</feature>
<dbReference type="InterPro" id="IPR021528">
    <property type="entry name" value="DotA"/>
</dbReference>
<dbReference type="NCBIfam" id="NF033886">
    <property type="entry name" value="T4SS_DotA"/>
    <property type="match status" value="1"/>
</dbReference>
<feature type="transmembrane region" description="Helical" evidence="2">
    <location>
        <begin position="116"/>
        <end position="137"/>
    </location>
</feature>
<reference evidence="4 5" key="1">
    <citation type="submission" date="2015-11" db="EMBL/GenBank/DDBJ databases">
        <title>Genomic analysis of 38 Legionella species identifies large and diverse effector repertoires.</title>
        <authorList>
            <person name="Burstein D."/>
            <person name="Amaro F."/>
            <person name="Zusman T."/>
            <person name="Lifshitz Z."/>
            <person name="Cohen O."/>
            <person name="Gilbert J.A."/>
            <person name="Pupko T."/>
            <person name="Shuman H.A."/>
            <person name="Segal G."/>
        </authorList>
    </citation>
    <scope>NUCLEOTIDE SEQUENCE [LARGE SCALE GENOMIC DNA]</scope>
    <source>
        <strain evidence="4 5">ATCC 49504</strain>
    </source>
</reference>
<feature type="transmembrane region" description="Helical" evidence="2">
    <location>
        <begin position="29"/>
        <end position="47"/>
    </location>
</feature>
<dbReference type="InterPro" id="IPR027628">
    <property type="entry name" value="DotA_TraY"/>
</dbReference>
<keyword evidence="5" id="KW-1185">Reference proteome</keyword>
<dbReference type="EMBL" id="LNYC01000074">
    <property type="protein sequence ID" value="KTC96528.1"/>
    <property type="molecule type" value="Genomic_DNA"/>
</dbReference>
<name>A0A0W0TLP6_9GAMM</name>
<keyword evidence="2" id="KW-0472">Membrane</keyword>
<proteinExistence type="predicted"/>
<comment type="caution">
    <text evidence="4">The sequence shown here is derived from an EMBL/GenBank/DDBJ whole genome shotgun (WGS) entry which is preliminary data.</text>
</comment>
<evidence type="ECO:0000256" key="3">
    <source>
        <dbReference type="SAM" id="SignalP"/>
    </source>
</evidence>
<evidence type="ECO:0000256" key="1">
    <source>
        <dbReference type="SAM" id="MobiDB-lite"/>
    </source>
</evidence>